<dbReference type="AlphaFoldDB" id="A0AAV0YP71"/>
<organism evidence="4 5">
    <name type="scientific">Vicia faba</name>
    <name type="common">Broad bean</name>
    <name type="synonym">Faba vulgaris</name>
    <dbReference type="NCBI Taxonomy" id="3906"/>
    <lineage>
        <taxon>Eukaryota</taxon>
        <taxon>Viridiplantae</taxon>
        <taxon>Streptophyta</taxon>
        <taxon>Embryophyta</taxon>
        <taxon>Tracheophyta</taxon>
        <taxon>Spermatophyta</taxon>
        <taxon>Magnoliopsida</taxon>
        <taxon>eudicotyledons</taxon>
        <taxon>Gunneridae</taxon>
        <taxon>Pentapetalae</taxon>
        <taxon>rosids</taxon>
        <taxon>fabids</taxon>
        <taxon>Fabales</taxon>
        <taxon>Fabaceae</taxon>
        <taxon>Papilionoideae</taxon>
        <taxon>50 kb inversion clade</taxon>
        <taxon>NPAAA clade</taxon>
        <taxon>Hologalegina</taxon>
        <taxon>IRL clade</taxon>
        <taxon>Fabeae</taxon>
        <taxon>Vicia</taxon>
    </lineage>
</organism>
<proteinExistence type="predicted"/>
<reference evidence="4 5" key="1">
    <citation type="submission" date="2023-01" db="EMBL/GenBank/DDBJ databases">
        <authorList>
            <person name="Kreplak J."/>
        </authorList>
    </citation>
    <scope>NUCLEOTIDE SEQUENCE [LARGE SCALE GENOMIC DNA]</scope>
</reference>
<protein>
    <recommendedName>
        <fullName evidence="3">CCHC-type domain-containing protein</fullName>
    </recommendedName>
</protein>
<feature type="compositionally biased region" description="Basic and acidic residues" evidence="2">
    <location>
        <begin position="246"/>
        <end position="255"/>
    </location>
</feature>
<dbReference type="InterPro" id="IPR040256">
    <property type="entry name" value="At4g02000-like"/>
</dbReference>
<dbReference type="InterPro" id="IPR025836">
    <property type="entry name" value="Zn_knuckle_CX2CX4HX4C"/>
</dbReference>
<dbReference type="PANTHER" id="PTHR31286:SF167">
    <property type="entry name" value="OS09G0268800 PROTEIN"/>
    <property type="match status" value="1"/>
</dbReference>
<dbReference type="GO" id="GO:0008270">
    <property type="term" value="F:zinc ion binding"/>
    <property type="evidence" value="ECO:0007669"/>
    <property type="project" value="UniProtKB-KW"/>
</dbReference>
<dbReference type="PROSITE" id="PS50158">
    <property type="entry name" value="ZF_CCHC"/>
    <property type="match status" value="1"/>
</dbReference>
<evidence type="ECO:0000256" key="2">
    <source>
        <dbReference type="SAM" id="MobiDB-lite"/>
    </source>
</evidence>
<dbReference type="Proteomes" id="UP001157006">
    <property type="component" value="Chromosome 1L"/>
</dbReference>
<keyword evidence="1" id="KW-0479">Metal-binding</keyword>
<evidence type="ECO:0000259" key="3">
    <source>
        <dbReference type="PROSITE" id="PS50158"/>
    </source>
</evidence>
<feature type="region of interest" description="Disordered" evidence="2">
    <location>
        <begin position="246"/>
        <end position="287"/>
    </location>
</feature>
<dbReference type="Pfam" id="PF14392">
    <property type="entry name" value="zf-CCHC_4"/>
    <property type="match status" value="1"/>
</dbReference>
<accession>A0AAV0YP71</accession>
<dbReference type="GO" id="GO:0003676">
    <property type="term" value="F:nucleic acid binding"/>
    <property type="evidence" value="ECO:0007669"/>
    <property type="project" value="InterPro"/>
</dbReference>
<keyword evidence="1" id="KW-0862">Zinc</keyword>
<dbReference type="InterPro" id="IPR025558">
    <property type="entry name" value="DUF4283"/>
</dbReference>
<dbReference type="Pfam" id="PF14111">
    <property type="entry name" value="DUF4283"/>
    <property type="match status" value="1"/>
</dbReference>
<evidence type="ECO:0000256" key="1">
    <source>
        <dbReference type="PROSITE-ProRule" id="PRU00047"/>
    </source>
</evidence>
<sequence>MDKWKYILFFKEEEEGVTTAEEEVCEEETFQITLTGKLWTNNNFNVRAFTSTILSTWKLKNSVETQELNKNLFLFKFATKRDLEFVLKNGPWSFDRQLLVLERVSGEEQPSDLDTHFGVFWVRVYDRPLMLILETMAKKIRGIVGTFEEMDQKEAHKNGSFVMIKVKMDLKQPLKRRTVVCFKEKNLRVFFKYERLPNFCFACRRIGHLLKDCEDLEELRDEGFEELDEQDLSFGLWLRASPLSRVTEEPNKKDSSSSTCSNNLFNISSSHSRCGTKGKDKEDDEVE</sequence>
<name>A0AAV0YP71_VICFA</name>
<keyword evidence="1" id="KW-0863">Zinc-finger</keyword>
<evidence type="ECO:0000313" key="4">
    <source>
        <dbReference type="EMBL" id="CAI8587915.1"/>
    </source>
</evidence>
<dbReference type="PANTHER" id="PTHR31286">
    <property type="entry name" value="GLYCINE-RICH CELL WALL STRUCTURAL PROTEIN 1.8-LIKE"/>
    <property type="match status" value="1"/>
</dbReference>
<dbReference type="EMBL" id="OX451736">
    <property type="protein sequence ID" value="CAI8587915.1"/>
    <property type="molecule type" value="Genomic_DNA"/>
</dbReference>
<keyword evidence="5" id="KW-1185">Reference proteome</keyword>
<feature type="domain" description="CCHC-type" evidence="3">
    <location>
        <begin position="200"/>
        <end position="215"/>
    </location>
</feature>
<feature type="compositionally biased region" description="Polar residues" evidence="2">
    <location>
        <begin position="256"/>
        <end position="273"/>
    </location>
</feature>
<evidence type="ECO:0000313" key="5">
    <source>
        <dbReference type="Proteomes" id="UP001157006"/>
    </source>
</evidence>
<gene>
    <name evidence="4" type="ORF">VFH_I323200</name>
</gene>
<dbReference type="InterPro" id="IPR001878">
    <property type="entry name" value="Znf_CCHC"/>
</dbReference>